<gene>
    <name evidence="3" type="ORF">HG542_02690</name>
</gene>
<evidence type="ECO:0000259" key="2">
    <source>
        <dbReference type="Pfam" id="PF03713"/>
    </source>
</evidence>
<feature type="domain" description="DUF305" evidence="2">
    <location>
        <begin position="41"/>
        <end position="191"/>
    </location>
</feature>
<proteinExistence type="predicted"/>
<name>A0A7Y7E573_STRMO</name>
<dbReference type="EMBL" id="JABBXF010000004">
    <property type="protein sequence ID" value="NVK76563.1"/>
    <property type="molecule type" value="Genomic_DNA"/>
</dbReference>
<dbReference type="AlphaFoldDB" id="A0A7Y7E573"/>
<comment type="caution">
    <text evidence="3">The sequence shown here is derived from an EMBL/GenBank/DDBJ whole genome shotgun (WGS) entry which is preliminary data.</text>
</comment>
<dbReference type="RefSeq" id="WP_171078449.1">
    <property type="nucleotide sequence ID" value="NZ_BNBU01000001.1"/>
</dbReference>
<evidence type="ECO:0000256" key="1">
    <source>
        <dbReference type="SAM" id="MobiDB-lite"/>
    </source>
</evidence>
<dbReference type="Pfam" id="PF03713">
    <property type="entry name" value="DUF305"/>
    <property type="match status" value="1"/>
</dbReference>
<dbReference type="Gene3D" id="1.20.1260.10">
    <property type="match status" value="1"/>
</dbReference>
<dbReference type="PANTHER" id="PTHR36933:SF1">
    <property type="entry name" value="SLL0788 PROTEIN"/>
    <property type="match status" value="1"/>
</dbReference>
<dbReference type="InterPro" id="IPR012347">
    <property type="entry name" value="Ferritin-like"/>
</dbReference>
<feature type="compositionally biased region" description="Low complexity" evidence="1">
    <location>
        <begin position="19"/>
        <end position="35"/>
    </location>
</feature>
<accession>A0A7Y7E573</accession>
<dbReference type="Proteomes" id="UP000587462">
    <property type="component" value="Unassembled WGS sequence"/>
</dbReference>
<evidence type="ECO:0000313" key="4">
    <source>
        <dbReference type="Proteomes" id="UP000587462"/>
    </source>
</evidence>
<sequence length="201" mass="20207">MTVVLAACGGSTGKGGGSPSASVAPGGTGSSASAGQHNRADVAFAQGMIPHHRQAIDMADMAAEQASSGEVKALAAKIKKEQALEIDTMAAWLKSWGEQVPQGMSSMSGIGHGNPSAMPGMMSSHDMDQLKGASGKAFDTMFLNMMIKHHEGAVEMADAEKKQGAYGPAKAMAGDIVAGQSAEIAQMRAMLGGGSPSAGSS</sequence>
<organism evidence="3 4">
    <name type="scientific">Streptomyces morookaense</name>
    <name type="common">Streptoverticillium morookaense</name>
    <dbReference type="NCBI Taxonomy" id="1970"/>
    <lineage>
        <taxon>Bacteria</taxon>
        <taxon>Bacillati</taxon>
        <taxon>Actinomycetota</taxon>
        <taxon>Actinomycetes</taxon>
        <taxon>Kitasatosporales</taxon>
        <taxon>Streptomycetaceae</taxon>
        <taxon>Streptomyces</taxon>
    </lineage>
</organism>
<keyword evidence="4" id="KW-1185">Reference proteome</keyword>
<dbReference type="InterPro" id="IPR005183">
    <property type="entry name" value="DUF305_CopM-like"/>
</dbReference>
<reference evidence="3 4" key="1">
    <citation type="submission" date="2020-04" db="EMBL/GenBank/DDBJ databases">
        <title>Draft Genome Sequence of Streptomyces morookaense DSM 40503, an 8-azaguanine-producing strain.</title>
        <authorList>
            <person name="Qi J."/>
            <person name="Gao J.-M."/>
        </authorList>
    </citation>
    <scope>NUCLEOTIDE SEQUENCE [LARGE SCALE GENOMIC DNA]</scope>
    <source>
        <strain evidence="3 4">DSM 40503</strain>
    </source>
</reference>
<protein>
    <submittedName>
        <fullName evidence="3">DUF305 domain-containing protein</fullName>
    </submittedName>
</protein>
<feature type="region of interest" description="Disordered" evidence="1">
    <location>
        <begin position="9"/>
        <end position="36"/>
    </location>
</feature>
<dbReference type="PANTHER" id="PTHR36933">
    <property type="entry name" value="SLL0788 PROTEIN"/>
    <property type="match status" value="1"/>
</dbReference>
<evidence type="ECO:0000313" key="3">
    <source>
        <dbReference type="EMBL" id="NVK76563.1"/>
    </source>
</evidence>